<name>N6TVA5_DENPD</name>
<gene>
    <name evidence="2" type="ORF">YQE_10189</name>
</gene>
<sequence length="270" mass="30761">AQYLKEQITLPHLEIIFTGHYHNWNTDCFKFKPSFADILIHDLTWSFGRDTVYWPGQLPFNFTREETVSGDVYTYSVKEFCAAEHGGTHFDAPYHFYQEGIKVSEIPAQKLFAKGALINLTAEAEEQGRNARLTVKHLEAWEARNGNFEIGSVLLVQFGRSKYWQNRTKYLDLEGETLNFPGRFSDEAARWIVNSQKFYGVGLDTPSIDPGNTTTYFAHRHLAANNLYNLENVKILDSLPDKGFDLVIAPMKIQDGTGAPVRIFATLKNV</sequence>
<dbReference type="GO" id="GO:0004061">
    <property type="term" value="F:arylformamidase activity"/>
    <property type="evidence" value="ECO:0007669"/>
    <property type="project" value="InterPro"/>
</dbReference>
<protein>
    <submittedName>
        <fullName evidence="2">Uncharacterized protein</fullName>
    </submittedName>
</protein>
<dbReference type="PANTHER" id="PTHR31118:SF12">
    <property type="entry name" value="CYCLASE-LIKE PROTEIN 2"/>
    <property type="match status" value="1"/>
</dbReference>
<reference evidence="2" key="1">
    <citation type="journal article" date="2013" name="Genome Biol.">
        <title>Draft genome of the mountain pine beetle, Dendroctonus ponderosae Hopkins, a major forest pest.</title>
        <authorList>
            <person name="Keeling C.I."/>
            <person name="Yuen M.M."/>
            <person name="Liao N.Y."/>
            <person name="Docking T.R."/>
            <person name="Chan S.K."/>
            <person name="Taylor G.A."/>
            <person name="Palmquist D.L."/>
            <person name="Jackman S.D."/>
            <person name="Nguyen A."/>
            <person name="Li M."/>
            <person name="Henderson H."/>
            <person name="Janes J.K."/>
            <person name="Zhao Y."/>
            <person name="Pandoh P."/>
            <person name="Moore R."/>
            <person name="Sperling F.A."/>
            <person name="Huber D.P."/>
            <person name="Birol I."/>
            <person name="Jones S.J."/>
            <person name="Bohlmann J."/>
        </authorList>
    </citation>
    <scope>NUCLEOTIDE SEQUENCE</scope>
</reference>
<evidence type="ECO:0000256" key="1">
    <source>
        <dbReference type="ARBA" id="ARBA00007865"/>
    </source>
</evidence>
<dbReference type="HOGENOM" id="CLU_030671_2_0_1"/>
<evidence type="ECO:0000313" key="2">
    <source>
        <dbReference type="EMBL" id="ENN73210.1"/>
    </source>
</evidence>
<dbReference type="PANTHER" id="PTHR31118">
    <property type="entry name" value="CYCLASE-LIKE PROTEIN 2"/>
    <property type="match status" value="1"/>
</dbReference>
<accession>N6TVA5</accession>
<dbReference type="GO" id="GO:0019441">
    <property type="term" value="P:L-tryptophan catabolic process to kynurenine"/>
    <property type="evidence" value="ECO:0007669"/>
    <property type="project" value="InterPro"/>
</dbReference>
<dbReference type="OrthoDB" id="7108654at2759"/>
<comment type="similarity">
    <text evidence="1">Belongs to the Cyclase 1 superfamily.</text>
</comment>
<dbReference type="Gene3D" id="3.50.30.50">
    <property type="entry name" value="Putative cyclase"/>
    <property type="match status" value="1"/>
</dbReference>
<feature type="non-terminal residue" evidence="2">
    <location>
        <position position="1"/>
    </location>
</feature>
<dbReference type="InterPro" id="IPR037175">
    <property type="entry name" value="KFase_sf"/>
</dbReference>
<dbReference type="InterPro" id="IPR007325">
    <property type="entry name" value="KFase/CYL"/>
</dbReference>
<dbReference type="SUPFAM" id="SSF102198">
    <property type="entry name" value="Putative cyclase"/>
    <property type="match status" value="1"/>
</dbReference>
<proteinExistence type="inferred from homology"/>
<dbReference type="Pfam" id="PF04199">
    <property type="entry name" value="Cyclase"/>
    <property type="match status" value="1"/>
</dbReference>
<dbReference type="AlphaFoldDB" id="N6TVA5"/>
<organism evidence="2">
    <name type="scientific">Dendroctonus ponderosae</name>
    <name type="common">Mountain pine beetle</name>
    <dbReference type="NCBI Taxonomy" id="77166"/>
    <lineage>
        <taxon>Eukaryota</taxon>
        <taxon>Metazoa</taxon>
        <taxon>Ecdysozoa</taxon>
        <taxon>Arthropoda</taxon>
        <taxon>Hexapoda</taxon>
        <taxon>Insecta</taxon>
        <taxon>Pterygota</taxon>
        <taxon>Neoptera</taxon>
        <taxon>Endopterygota</taxon>
        <taxon>Coleoptera</taxon>
        <taxon>Polyphaga</taxon>
        <taxon>Cucujiformia</taxon>
        <taxon>Curculionidae</taxon>
        <taxon>Scolytinae</taxon>
        <taxon>Dendroctonus</taxon>
    </lineage>
</organism>
<dbReference type="OMA" id="GEHSATH"/>
<dbReference type="EMBL" id="KB741176">
    <property type="protein sequence ID" value="ENN73210.1"/>
    <property type="molecule type" value="Genomic_DNA"/>
</dbReference>